<name>A0A811UMT7_CERCA</name>
<evidence type="ECO:0000313" key="3">
    <source>
        <dbReference type="Proteomes" id="UP000606786"/>
    </source>
</evidence>
<sequence>MRIYAKANATLLQQQQMPNKNNNPPKRLAKSNLYRIKMPECSYKKPTNRPADEPPNRQRNYECMSAMSTHAHICTQMCRPTRGVHEMDSQKKQQKF</sequence>
<keyword evidence="3" id="KW-1185">Reference proteome</keyword>
<evidence type="ECO:0000256" key="1">
    <source>
        <dbReference type="SAM" id="MobiDB-lite"/>
    </source>
</evidence>
<feature type="compositionally biased region" description="Low complexity" evidence="1">
    <location>
        <begin position="13"/>
        <end position="26"/>
    </location>
</feature>
<feature type="region of interest" description="Disordered" evidence="1">
    <location>
        <begin position="1"/>
        <end position="59"/>
    </location>
</feature>
<reference evidence="2" key="1">
    <citation type="submission" date="2020-11" db="EMBL/GenBank/DDBJ databases">
        <authorList>
            <person name="Whitehead M."/>
        </authorList>
    </citation>
    <scope>NUCLEOTIDE SEQUENCE</scope>
    <source>
        <strain evidence="2">EGII</strain>
    </source>
</reference>
<feature type="compositionally biased region" description="Basic and acidic residues" evidence="1">
    <location>
        <begin position="50"/>
        <end position="59"/>
    </location>
</feature>
<gene>
    <name evidence="2" type="ORF">CCAP1982_LOCUS8555</name>
</gene>
<comment type="caution">
    <text evidence="2">The sequence shown here is derived from an EMBL/GenBank/DDBJ whole genome shotgun (WGS) entry which is preliminary data.</text>
</comment>
<protein>
    <submittedName>
        <fullName evidence="2">(Mediterranean fruit fly) hypothetical protein</fullName>
    </submittedName>
</protein>
<accession>A0A811UMT7</accession>
<dbReference type="Proteomes" id="UP000606786">
    <property type="component" value="Unassembled WGS sequence"/>
</dbReference>
<dbReference type="EMBL" id="CAJHJT010000012">
    <property type="protein sequence ID" value="CAD7000051.1"/>
    <property type="molecule type" value="Genomic_DNA"/>
</dbReference>
<organism evidence="2 3">
    <name type="scientific">Ceratitis capitata</name>
    <name type="common">Mediterranean fruit fly</name>
    <name type="synonym">Tephritis capitata</name>
    <dbReference type="NCBI Taxonomy" id="7213"/>
    <lineage>
        <taxon>Eukaryota</taxon>
        <taxon>Metazoa</taxon>
        <taxon>Ecdysozoa</taxon>
        <taxon>Arthropoda</taxon>
        <taxon>Hexapoda</taxon>
        <taxon>Insecta</taxon>
        <taxon>Pterygota</taxon>
        <taxon>Neoptera</taxon>
        <taxon>Endopterygota</taxon>
        <taxon>Diptera</taxon>
        <taxon>Brachycera</taxon>
        <taxon>Muscomorpha</taxon>
        <taxon>Tephritoidea</taxon>
        <taxon>Tephritidae</taxon>
        <taxon>Ceratitis</taxon>
        <taxon>Ceratitis</taxon>
    </lineage>
</organism>
<dbReference type="AlphaFoldDB" id="A0A811UMT7"/>
<evidence type="ECO:0000313" key="2">
    <source>
        <dbReference type="EMBL" id="CAD7000051.1"/>
    </source>
</evidence>
<proteinExistence type="predicted"/>